<dbReference type="InterPro" id="IPR001173">
    <property type="entry name" value="Glyco_trans_2-like"/>
</dbReference>
<name>A0A918UY60_9CAUL</name>
<dbReference type="Pfam" id="PF00535">
    <property type="entry name" value="Glycos_transf_2"/>
    <property type="match status" value="1"/>
</dbReference>
<evidence type="ECO:0000259" key="1">
    <source>
        <dbReference type="Pfam" id="PF00535"/>
    </source>
</evidence>
<dbReference type="SUPFAM" id="SSF53448">
    <property type="entry name" value="Nucleotide-diphospho-sugar transferases"/>
    <property type="match status" value="1"/>
</dbReference>
<comment type="caution">
    <text evidence="2">The sequence shown here is derived from an EMBL/GenBank/DDBJ whole genome shotgun (WGS) entry which is preliminary data.</text>
</comment>
<dbReference type="AlphaFoldDB" id="A0A918UY60"/>
<protein>
    <submittedName>
        <fullName evidence="2">Glycosyl transferase</fullName>
    </submittedName>
</protein>
<evidence type="ECO:0000313" key="2">
    <source>
        <dbReference type="EMBL" id="GGZ43359.1"/>
    </source>
</evidence>
<feature type="domain" description="Glycosyltransferase 2-like" evidence="1">
    <location>
        <begin position="57"/>
        <end position="120"/>
    </location>
</feature>
<reference evidence="2" key="1">
    <citation type="journal article" date="2014" name="Int. J. Syst. Evol. Microbiol.">
        <title>Complete genome sequence of Corynebacterium casei LMG S-19264T (=DSM 44701T), isolated from a smear-ripened cheese.</title>
        <authorList>
            <consortium name="US DOE Joint Genome Institute (JGI-PGF)"/>
            <person name="Walter F."/>
            <person name="Albersmeier A."/>
            <person name="Kalinowski J."/>
            <person name="Ruckert C."/>
        </authorList>
    </citation>
    <scope>NUCLEOTIDE SEQUENCE</scope>
    <source>
        <strain evidence="2">KCTC 32296</strain>
    </source>
</reference>
<keyword evidence="2" id="KW-0808">Transferase</keyword>
<accession>A0A918UY60</accession>
<dbReference type="GO" id="GO:0016740">
    <property type="term" value="F:transferase activity"/>
    <property type="evidence" value="ECO:0007669"/>
    <property type="project" value="UniProtKB-KW"/>
</dbReference>
<keyword evidence="3" id="KW-1185">Reference proteome</keyword>
<evidence type="ECO:0000313" key="3">
    <source>
        <dbReference type="Proteomes" id="UP000662572"/>
    </source>
</evidence>
<proteinExistence type="predicted"/>
<dbReference type="InterPro" id="IPR029044">
    <property type="entry name" value="Nucleotide-diphossugar_trans"/>
</dbReference>
<dbReference type="Gene3D" id="3.90.550.10">
    <property type="entry name" value="Spore Coat Polysaccharide Biosynthesis Protein SpsA, Chain A"/>
    <property type="match status" value="1"/>
</dbReference>
<dbReference type="RefSeq" id="WP_189488599.1">
    <property type="nucleotide sequence ID" value="NZ_BMZB01000006.1"/>
</dbReference>
<dbReference type="Proteomes" id="UP000662572">
    <property type="component" value="Unassembled WGS sequence"/>
</dbReference>
<sequence length="299" mass="32535">MSHLKIDIGIATAGRRDILSDVINFMGRMKRPANKLIICPAKPEDVDAAALTGYGAPIEIVSGPTGLPAQRNVIIEASDADVIVFFDDDFLPSEDFLIELEALMTGDPQVVVATGHVVADGALGPGLEFAEGVDIVKGLGPNDDSTLEPTYNGYGCNMAIRMDSVRKHNIRFDEALPLYAWFEDVDFSRQLAPYGTIVRSYRLRGVHLGTKKAGRSPGKRLGYSQVANRIYLARKKTLSWPAAIEGIAKHLAANLVRSIAPEPWADRRGRLIGNLKALSEWPSGRMSPGRILDSDLKNS</sequence>
<gene>
    <name evidence="2" type="ORF">GCM10011273_32720</name>
</gene>
<reference evidence="2" key="2">
    <citation type="submission" date="2020-09" db="EMBL/GenBank/DDBJ databases">
        <authorList>
            <person name="Sun Q."/>
            <person name="Kim S."/>
        </authorList>
    </citation>
    <scope>NUCLEOTIDE SEQUENCE</scope>
    <source>
        <strain evidence="2">KCTC 32296</strain>
    </source>
</reference>
<organism evidence="2 3">
    <name type="scientific">Asticcacaulis endophyticus</name>
    <dbReference type="NCBI Taxonomy" id="1395890"/>
    <lineage>
        <taxon>Bacteria</taxon>
        <taxon>Pseudomonadati</taxon>
        <taxon>Pseudomonadota</taxon>
        <taxon>Alphaproteobacteria</taxon>
        <taxon>Caulobacterales</taxon>
        <taxon>Caulobacteraceae</taxon>
        <taxon>Asticcacaulis</taxon>
    </lineage>
</organism>
<dbReference type="EMBL" id="BMZB01000006">
    <property type="protein sequence ID" value="GGZ43359.1"/>
    <property type="molecule type" value="Genomic_DNA"/>
</dbReference>